<dbReference type="InterPro" id="IPR008979">
    <property type="entry name" value="Galactose-bd-like_sf"/>
</dbReference>
<dbReference type="Gene3D" id="2.60.120.260">
    <property type="entry name" value="Galactose-binding domain-like"/>
    <property type="match status" value="2"/>
</dbReference>
<evidence type="ECO:0000313" key="2">
    <source>
        <dbReference type="Proteomes" id="UP000711407"/>
    </source>
</evidence>
<dbReference type="Proteomes" id="UP000711407">
    <property type="component" value="Unassembled WGS sequence"/>
</dbReference>
<proteinExistence type="predicted"/>
<protein>
    <submittedName>
        <fullName evidence="1">Uncharacterized protein</fullName>
    </submittedName>
</protein>
<reference evidence="1" key="1">
    <citation type="journal article" date="2021" name="PeerJ">
        <title>Extensive microbial diversity within the chicken gut microbiome revealed by metagenomics and culture.</title>
        <authorList>
            <person name="Gilroy R."/>
            <person name="Ravi A."/>
            <person name="Getino M."/>
            <person name="Pursley I."/>
            <person name="Horton D.L."/>
            <person name="Alikhan N.F."/>
            <person name="Baker D."/>
            <person name="Gharbi K."/>
            <person name="Hall N."/>
            <person name="Watson M."/>
            <person name="Adriaenssens E.M."/>
            <person name="Foster-Nyarko E."/>
            <person name="Jarju S."/>
            <person name="Secka A."/>
            <person name="Antonio M."/>
            <person name="Oren A."/>
            <person name="Chaudhuri R.R."/>
            <person name="La Ragione R."/>
            <person name="Hildebrand F."/>
            <person name="Pallen M.J."/>
        </authorList>
    </citation>
    <scope>NUCLEOTIDE SEQUENCE</scope>
    <source>
        <strain evidence="1">4100</strain>
    </source>
</reference>
<evidence type="ECO:0000313" key="1">
    <source>
        <dbReference type="EMBL" id="HJE39241.1"/>
    </source>
</evidence>
<organism evidence="1 2">
    <name type="scientific">Candidatus Amulumruptor caecigallinarius</name>
    <dbReference type="NCBI Taxonomy" id="2109911"/>
    <lineage>
        <taxon>Bacteria</taxon>
        <taxon>Pseudomonadati</taxon>
        <taxon>Bacteroidota</taxon>
        <taxon>Bacteroidia</taxon>
        <taxon>Bacteroidales</taxon>
        <taxon>Muribaculaceae</taxon>
        <taxon>Candidatus Amulumruptor</taxon>
    </lineage>
</organism>
<reference evidence="1" key="2">
    <citation type="submission" date="2021-09" db="EMBL/GenBank/DDBJ databases">
        <authorList>
            <person name="Gilroy R."/>
        </authorList>
    </citation>
    <scope>NUCLEOTIDE SEQUENCE</scope>
    <source>
        <strain evidence="1">4100</strain>
    </source>
</reference>
<dbReference type="SUPFAM" id="SSF49785">
    <property type="entry name" value="Galactose-binding domain-like"/>
    <property type="match status" value="1"/>
</dbReference>
<gene>
    <name evidence="1" type="ORF">K8V47_05740</name>
</gene>
<dbReference type="AlphaFoldDB" id="A0A4Q0UA22"/>
<dbReference type="PROSITE" id="PS51257">
    <property type="entry name" value="PROKAR_LIPOPROTEIN"/>
    <property type="match status" value="1"/>
</dbReference>
<accession>A0A4Q0UA22</accession>
<sequence length="465" mass="50852">MKKIIYSAFISLFALAISACSEDRFDGANGDLPEASLYENCFKVTVDENNNAHFSFEPVAGVDMTGITPVWIVDGAYSSAFEFTKFYRKKGIYSVECKVKNRNGMSAGVVVKQFEVLKTRMNGFEGFDVDANAGLNMLQGATFDNFAYYYAPGWAEIPGGPTYSYNSSENSITIDYPTGTSERWQNQFSFSTGVALQDGVEYDVSMIVTSTQAIPSMKVKMNQNASGDPNILLDKDFSVPADEPIALYATKLLAGGVSDLKIIFDFGGNPDNTNVIIENICILPSDQNNVEAPAELNEAFDYNDPRNVFAAIDQAGVFEETCFWADNNWAEISQEIISTHDGNVHTVTIPGPVGANEWQAQYTWVNLPLAVNASDHYDCSIKVSASLNGEPVKFNGATVKLTDMNSDDNMLFNARHEIPVGGWVYRFEDVQMAQGDAASMKLVFDFGGAPEGAVITISDVTVIKK</sequence>
<name>A0A4Q0UA22_9BACT</name>
<comment type="caution">
    <text evidence="1">The sequence shown here is derived from an EMBL/GenBank/DDBJ whole genome shotgun (WGS) entry which is preliminary data.</text>
</comment>
<dbReference type="EMBL" id="DYXT01000028">
    <property type="protein sequence ID" value="HJE39241.1"/>
    <property type="molecule type" value="Genomic_DNA"/>
</dbReference>